<dbReference type="Proteomes" id="UP000694620">
    <property type="component" value="Chromosome 11"/>
</dbReference>
<sequence>MSQFEQRVNIRFMCKLGKSASETLAALQQVYSANALKKTAVYDWFSQFKNGQETLENNPRSGRPPTSRNEEMIKQVRRLVRADRKITIAELEQEVGISRGSIHAILTENLEMRRVCAKFVLRLLTTDQMEFRMFVAGDLFQKSSQDSTFLEKIVTGDESWVYAYDPETKMRSSKWHTKSSPEPKKSRYVRSKTKVMLISFFNIDGLVHHEFVQSGQSVIGVFYVQVLQRLRDAIQRKRPDKWQGQWFLHHDNTPSHTSFVVQQCLADKNIPVITQPPYSPDIAPCDFWLFPTLQMGLRGTRFSTVEDIQSSGTPELWEIPQEAFRRCFQQWQNRWSTCVCVCV</sequence>
<dbReference type="GeneTree" id="ENSGT00940000164451"/>
<dbReference type="Ensembl" id="ENSECRT00000015931.1">
    <property type="protein sequence ID" value="ENSECRP00000015653.1"/>
    <property type="gene ID" value="ENSECRG00000010451.1"/>
</dbReference>
<feature type="domain" description="Mos1 transposase HTH" evidence="1">
    <location>
        <begin position="7"/>
        <end position="51"/>
    </location>
</feature>
<organism evidence="2 3">
    <name type="scientific">Erpetoichthys calabaricus</name>
    <name type="common">Rope fish</name>
    <name type="synonym">Calamoichthys calabaricus</name>
    <dbReference type="NCBI Taxonomy" id="27687"/>
    <lineage>
        <taxon>Eukaryota</taxon>
        <taxon>Metazoa</taxon>
        <taxon>Chordata</taxon>
        <taxon>Craniata</taxon>
        <taxon>Vertebrata</taxon>
        <taxon>Euteleostomi</taxon>
        <taxon>Actinopterygii</taxon>
        <taxon>Polypteriformes</taxon>
        <taxon>Polypteridae</taxon>
        <taxon>Erpetoichthys</taxon>
    </lineage>
</organism>
<dbReference type="Gene3D" id="3.30.420.10">
    <property type="entry name" value="Ribonuclease H-like superfamily/Ribonuclease H"/>
    <property type="match status" value="1"/>
</dbReference>
<dbReference type="InterPro" id="IPR041426">
    <property type="entry name" value="Mos1_HTH"/>
</dbReference>
<protein>
    <submittedName>
        <fullName evidence="2">Protein GVQW3-like</fullName>
    </submittedName>
</protein>
<dbReference type="Pfam" id="PF01359">
    <property type="entry name" value="Transposase_1"/>
    <property type="match status" value="1"/>
</dbReference>
<keyword evidence="3" id="KW-1185">Reference proteome</keyword>
<dbReference type="InterPro" id="IPR036397">
    <property type="entry name" value="RNaseH_sf"/>
</dbReference>
<reference evidence="2" key="3">
    <citation type="submission" date="2025-09" db="UniProtKB">
        <authorList>
            <consortium name="Ensembl"/>
        </authorList>
    </citation>
    <scope>IDENTIFICATION</scope>
</reference>
<reference evidence="2" key="2">
    <citation type="submission" date="2025-08" db="UniProtKB">
        <authorList>
            <consortium name="Ensembl"/>
        </authorList>
    </citation>
    <scope>IDENTIFICATION</scope>
</reference>
<evidence type="ECO:0000313" key="2">
    <source>
        <dbReference type="Ensembl" id="ENSECRP00000015653.1"/>
    </source>
</evidence>
<name>A0A8C4X9K6_ERPCA</name>
<dbReference type="Pfam" id="PF17906">
    <property type="entry name" value="HTH_48"/>
    <property type="match status" value="1"/>
</dbReference>
<dbReference type="PANTHER" id="PTHR46060:SF1">
    <property type="entry name" value="MARINER MOS1 TRANSPOSASE-LIKE PROTEIN"/>
    <property type="match status" value="1"/>
</dbReference>
<evidence type="ECO:0000259" key="1">
    <source>
        <dbReference type="Pfam" id="PF17906"/>
    </source>
</evidence>
<accession>A0A8C4X9K6</accession>
<evidence type="ECO:0000313" key="3">
    <source>
        <dbReference type="Proteomes" id="UP000694620"/>
    </source>
</evidence>
<dbReference type="GO" id="GO:0003676">
    <property type="term" value="F:nucleic acid binding"/>
    <property type="evidence" value="ECO:0007669"/>
    <property type="project" value="InterPro"/>
</dbReference>
<reference evidence="2" key="1">
    <citation type="submission" date="2021-06" db="EMBL/GenBank/DDBJ databases">
        <authorList>
            <consortium name="Wellcome Sanger Institute Data Sharing"/>
        </authorList>
    </citation>
    <scope>NUCLEOTIDE SEQUENCE [LARGE SCALE GENOMIC DNA]</scope>
</reference>
<dbReference type="InterPro" id="IPR001888">
    <property type="entry name" value="Transposase_1"/>
</dbReference>
<dbReference type="InterPro" id="IPR052709">
    <property type="entry name" value="Transposase-MT_Hybrid"/>
</dbReference>
<proteinExistence type="predicted"/>
<dbReference type="PANTHER" id="PTHR46060">
    <property type="entry name" value="MARINER MOS1 TRANSPOSASE-LIKE PROTEIN"/>
    <property type="match status" value="1"/>
</dbReference>
<dbReference type="Gene3D" id="1.10.10.1450">
    <property type="match status" value="1"/>
</dbReference>
<dbReference type="AlphaFoldDB" id="A0A8C4X9K6"/>